<dbReference type="EMBL" id="HBEC01011828">
    <property type="protein sequence ID" value="CAD8285391.1"/>
    <property type="molecule type" value="Transcribed_RNA"/>
</dbReference>
<feature type="domain" description="FIST C-domain" evidence="2">
    <location>
        <begin position="260"/>
        <end position="395"/>
    </location>
</feature>
<dbReference type="AlphaFoldDB" id="A0A7R9V599"/>
<sequence>MQPCAYLLIPRLQSEAARGGFEVPPVIAGGLTSGRGSDLLFHPGRQGGEHSVAEWWDPLAGVQKARYAGVMVCARTGGAGAGSSSSNSGPVGASKEAIEPGGTLPSAAPPLSAPPRPRACVLSMRGMAAIPGRPWYCGVDATTTELPAGGGVIVTIRSPSKLRRMGLPTLLPTEAPKARRTSARVPAKRISTTTIFSDLASTVYPDSDGGPVALWHSDAARDAGEQGLTTEVLRSGLAVVGYVSLMDEEGDRLQLLVEPEDVPLLRRMLHRDTAGGCICCQATAVTGLGVTALLRRELPAVRRAVRPTQSHRESQPLAPRVWDGYSAPRASAAAAGARSGSEALAVFSCTGRGRASVFADADDDDAAACEAFLADNALNSEVPIVGAFCNGEIGPHVMGGYAGWAFSGCAPVGGGIGQGGSNGSGGACGGAGAGGTSYGSMHGEAAASAAAAAPASSSSPSGHTPGASGSTWGSGGGEQGVQLPPGSTPCCVQGWTSIYTMLG</sequence>
<feature type="region of interest" description="Disordered" evidence="1">
    <location>
        <begin position="79"/>
        <end position="114"/>
    </location>
</feature>
<proteinExistence type="predicted"/>
<name>A0A7R9V599_9CHLO</name>
<organism evidence="3">
    <name type="scientific">Chlamydomonas euryale</name>
    <dbReference type="NCBI Taxonomy" id="1486919"/>
    <lineage>
        <taxon>Eukaryota</taxon>
        <taxon>Viridiplantae</taxon>
        <taxon>Chlorophyta</taxon>
        <taxon>core chlorophytes</taxon>
        <taxon>Chlorophyceae</taxon>
        <taxon>CS clade</taxon>
        <taxon>Chlamydomonadales</taxon>
        <taxon>Chlamydomonadaceae</taxon>
        <taxon>Chlamydomonas</taxon>
    </lineage>
</organism>
<feature type="compositionally biased region" description="Low complexity" evidence="1">
    <location>
        <begin position="82"/>
        <end position="94"/>
    </location>
</feature>
<gene>
    <name evidence="3" type="ORF">CEUR00632_LOCUS5429</name>
</gene>
<dbReference type="InterPro" id="IPR019494">
    <property type="entry name" value="FIST_C"/>
</dbReference>
<reference evidence="3" key="1">
    <citation type="submission" date="2021-01" db="EMBL/GenBank/DDBJ databases">
        <authorList>
            <person name="Corre E."/>
            <person name="Pelletier E."/>
            <person name="Niang G."/>
            <person name="Scheremetjew M."/>
            <person name="Finn R."/>
            <person name="Kale V."/>
            <person name="Holt S."/>
            <person name="Cochrane G."/>
            <person name="Meng A."/>
            <person name="Brown T."/>
            <person name="Cohen L."/>
        </authorList>
    </citation>
    <scope>NUCLEOTIDE SEQUENCE</scope>
    <source>
        <strain evidence="3">CCMP219</strain>
    </source>
</reference>
<protein>
    <recommendedName>
        <fullName evidence="2">FIST C-domain domain-containing protein</fullName>
    </recommendedName>
</protein>
<accession>A0A7R9V599</accession>
<dbReference type="Pfam" id="PF10442">
    <property type="entry name" value="FIST_C"/>
    <property type="match status" value="1"/>
</dbReference>
<evidence type="ECO:0000313" key="3">
    <source>
        <dbReference type="EMBL" id="CAD8285391.1"/>
    </source>
</evidence>
<evidence type="ECO:0000256" key="1">
    <source>
        <dbReference type="SAM" id="MobiDB-lite"/>
    </source>
</evidence>
<evidence type="ECO:0000259" key="2">
    <source>
        <dbReference type="Pfam" id="PF10442"/>
    </source>
</evidence>
<feature type="region of interest" description="Disordered" evidence="1">
    <location>
        <begin position="451"/>
        <end position="488"/>
    </location>
</feature>
<feature type="compositionally biased region" description="Low complexity" evidence="1">
    <location>
        <begin position="451"/>
        <end position="471"/>
    </location>
</feature>